<dbReference type="SUPFAM" id="SSF54975">
    <property type="entry name" value="Acylphosphatase/BLUF domain-like"/>
    <property type="match status" value="1"/>
</dbReference>
<reference evidence="3" key="1">
    <citation type="journal article" date="2019" name="Int. J. Syst. Evol. Microbiol.">
        <title>The Global Catalogue of Microorganisms (GCM) 10K type strain sequencing project: providing services to taxonomists for standard genome sequencing and annotation.</title>
        <authorList>
            <consortium name="The Broad Institute Genomics Platform"/>
            <consortium name="The Broad Institute Genome Sequencing Center for Infectious Disease"/>
            <person name="Wu L."/>
            <person name="Ma J."/>
        </authorList>
    </citation>
    <scope>NUCLEOTIDE SEQUENCE [LARGE SCALE GENOMIC DNA]</scope>
    <source>
        <strain evidence="3">KCTC 42217</strain>
    </source>
</reference>
<dbReference type="InterPro" id="IPR007024">
    <property type="entry name" value="BLUF_domain"/>
</dbReference>
<evidence type="ECO:0000313" key="3">
    <source>
        <dbReference type="Proteomes" id="UP001597387"/>
    </source>
</evidence>
<comment type="caution">
    <text evidence="2">The sequence shown here is derived from an EMBL/GenBank/DDBJ whole genome shotgun (WGS) entry which is preliminary data.</text>
</comment>
<dbReference type="Proteomes" id="UP001597387">
    <property type="component" value="Unassembled WGS sequence"/>
</dbReference>
<dbReference type="RefSeq" id="WP_255902555.1">
    <property type="nucleotide sequence ID" value="NZ_JAFMZO010000003.1"/>
</dbReference>
<feature type="domain" description="BLUF" evidence="1">
    <location>
        <begin position="7"/>
        <end position="98"/>
    </location>
</feature>
<gene>
    <name evidence="2" type="ORF">ACFSJU_11245</name>
</gene>
<keyword evidence="3" id="KW-1185">Reference proteome</keyword>
<name>A0ABW4ZN23_9SPHI</name>
<sequence>MQKRNNLWAILYVSSAMKDLSPADVEYYLNLNKEFRIKSQISGIVVLAQNNVLVLQEGEKENVKTEFEAEKKHPAQHSLIKVFDGPIEGRYFEDFPLAFKPIGNPDLAHLDDFTKPNTKEYLDEILDLDQSVPKIIKEFIQNNS</sequence>
<protein>
    <submittedName>
        <fullName evidence="2">BLUF domain-containing protein</fullName>
    </submittedName>
</protein>
<dbReference type="SMART" id="SM01034">
    <property type="entry name" value="BLUF"/>
    <property type="match status" value="1"/>
</dbReference>
<dbReference type="Gene3D" id="3.30.70.100">
    <property type="match status" value="1"/>
</dbReference>
<dbReference type="InterPro" id="IPR036046">
    <property type="entry name" value="Acylphosphatase-like_dom_sf"/>
</dbReference>
<evidence type="ECO:0000313" key="2">
    <source>
        <dbReference type="EMBL" id="MFD2162969.1"/>
    </source>
</evidence>
<dbReference type="PROSITE" id="PS50925">
    <property type="entry name" value="BLUF"/>
    <property type="match status" value="1"/>
</dbReference>
<dbReference type="Pfam" id="PF04940">
    <property type="entry name" value="BLUF"/>
    <property type="match status" value="1"/>
</dbReference>
<organism evidence="2 3">
    <name type="scientific">Paradesertivirga mongoliensis</name>
    <dbReference type="NCBI Taxonomy" id="2100740"/>
    <lineage>
        <taxon>Bacteria</taxon>
        <taxon>Pseudomonadati</taxon>
        <taxon>Bacteroidota</taxon>
        <taxon>Sphingobacteriia</taxon>
        <taxon>Sphingobacteriales</taxon>
        <taxon>Sphingobacteriaceae</taxon>
        <taxon>Paradesertivirga</taxon>
    </lineage>
</organism>
<dbReference type="EMBL" id="JBHUHZ010000001">
    <property type="protein sequence ID" value="MFD2162969.1"/>
    <property type="molecule type" value="Genomic_DNA"/>
</dbReference>
<proteinExistence type="predicted"/>
<evidence type="ECO:0000259" key="1">
    <source>
        <dbReference type="PROSITE" id="PS50925"/>
    </source>
</evidence>
<accession>A0ABW4ZN23</accession>